<protein>
    <submittedName>
        <fullName evidence="3 4">Mitochondrial protein</fullName>
    </submittedName>
</protein>
<evidence type="ECO:0000313" key="4">
    <source>
        <dbReference type="EMBL" id="TYK01109.1"/>
    </source>
</evidence>
<evidence type="ECO:0000256" key="1">
    <source>
        <dbReference type="SAM" id="MobiDB-lite"/>
    </source>
</evidence>
<organism evidence="3 5">
    <name type="scientific">Cucumis melo var. makuwa</name>
    <name type="common">Oriental melon</name>
    <dbReference type="NCBI Taxonomy" id="1194695"/>
    <lineage>
        <taxon>Eukaryota</taxon>
        <taxon>Viridiplantae</taxon>
        <taxon>Streptophyta</taxon>
        <taxon>Embryophyta</taxon>
        <taxon>Tracheophyta</taxon>
        <taxon>Spermatophyta</taxon>
        <taxon>Magnoliopsida</taxon>
        <taxon>eudicotyledons</taxon>
        <taxon>Gunneridae</taxon>
        <taxon>Pentapetalae</taxon>
        <taxon>rosids</taxon>
        <taxon>fabids</taxon>
        <taxon>Cucurbitales</taxon>
        <taxon>Cucurbitaceae</taxon>
        <taxon>Benincaseae</taxon>
        <taxon>Cucumis</taxon>
    </lineage>
</organism>
<feature type="transmembrane region" description="Helical" evidence="2">
    <location>
        <begin position="108"/>
        <end position="131"/>
    </location>
</feature>
<comment type="caution">
    <text evidence="3">The sequence shown here is derived from an EMBL/GenBank/DDBJ whole genome shotgun (WGS) entry which is preliminary data.</text>
</comment>
<reference evidence="5 6" key="1">
    <citation type="submission" date="2019-08" db="EMBL/GenBank/DDBJ databases">
        <title>Draft genome sequences of two oriental melons (Cucumis melo L. var makuwa).</title>
        <authorList>
            <person name="Kwon S.-Y."/>
        </authorList>
    </citation>
    <scope>NUCLEOTIDE SEQUENCE [LARGE SCALE GENOMIC DNA]</scope>
    <source>
        <strain evidence="6">cv. Chang Bougi</strain>
        <strain evidence="5">cv. SW 3</strain>
        <tissue evidence="3">Leaf</tissue>
    </source>
</reference>
<dbReference type="Proteomes" id="UP000321393">
    <property type="component" value="Unassembled WGS sequence"/>
</dbReference>
<evidence type="ECO:0000313" key="5">
    <source>
        <dbReference type="Proteomes" id="UP000321393"/>
    </source>
</evidence>
<dbReference type="AlphaFoldDB" id="A0A5A7TZG8"/>
<feature type="transmembrane region" description="Helical" evidence="2">
    <location>
        <begin position="78"/>
        <end position="96"/>
    </location>
</feature>
<evidence type="ECO:0000313" key="3">
    <source>
        <dbReference type="EMBL" id="KAA0048358.1"/>
    </source>
</evidence>
<sequence length="167" mass="18583">MNHSTKRHLPHTFPDTTNVHLLEIGTQSSSQPDTENGDTQEETTSHALSIDALPVANNPPINNNTTILSSSNDYSSPVVNIVTIYMLLAIAAMKGFANAGWASRRQKVHFLILCLLYPPVMWCDNLIAVHLSANPIPHPKTKHVELDIVRELIRNQKLLVRHLQASK</sequence>
<accession>A0A5A7TZG8</accession>
<dbReference type="Proteomes" id="UP000321947">
    <property type="component" value="Unassembled WGS sequence"/>
</dbReference>
<evidence type="ECO:0000256" key="2">
    <source>
        <dbReference type="SAM" id="Phobius"/>
    </source>
</evidence>
<keyword evidence="2" id="KW-0472">Membrane</keyword>
<dbReference type="EMBL" id="SSTE01012924">
    <property type="protein sequence ID" value="KAA0048358.1"/>
    <property type="molecule type" value="Genomic_DNA"/>
</dbReference>
<keyword evidence="2" id="KW-0812">Transmembrane</keyword>
<evidence type="ECO:0000313" key="6">
    <source>
        <dbReference type="Proteomes" id="UP000321947"/>
    </source>
</evidence>
<dbReference type="EMBL" id="SSTD01016306">
    <property type="protein sequence ID" value="TYK01109.1"/>
    <property type="molecule type" value="Genomic_DNA"/>
</dbReference>
<keyword evidence="2" id="KW-1133">Transmembrane helix</keyword>
<gene>
    <name evidence="4" type="ORF">E5676_scaffold612G00030</name>
    <name evidence="3" type="ORF">E6C27_scaffold264G00770</name>
</gene>
<name>A0A5A7TZG8_CUCMM</name>
<proteinExistence type="predicted"/>
<feature type="region of interest" description="Disordered" evidence="1">
    <location>
        <begin position="26"/>
        <end position="45"/>
    </location>
</feature>